<dbReference type="InterPro" id="IPR047146">
    <property type="entry name" value="Cyt_P450_E_CYP52_fungi"/>
</dbReference>
<dbReference type="InterPro" id="IPR017972">
    <property type="entry name" value="Cyt_P450_CS"/>
</dbReference>
<dbReference type="SUPFAM" id="SSF48264">
    <property type="entry name" value="Cytochrome P450"/>
    <property type="match status" value="1"/>
</dbReference>
<evidence type="ECO:0000256" key="4">
    <source>
        <dbReference type="ARBA" id="ARBA00022723"/>
    </source>
</evidence>
<keyword evidence="10" id="KW-1185">Reference proteome</keyword>
<protein>
    <recommendedName>
        <fullName evidence="11">Cytochrome P450</fullName>
    </recommendedName>
</protein>
<evidence type="ECO:0000256" key="2">
    <source>
        <dbReference type="ARBA" id="ARBA00010617"/>
    </source>
</evidence>
<keyword evidence="7 8" id="KW-0503">Monooxygenase</keyword>
<gene>
    <name evidence="9" type="ORF">GOMPHAMPRED_002089</name>
</gene>
<organism evidence="9 10">
    <name type="scientific">Gomphillus americanus</name>
    <dbReference type="NCBI Taxonomy" id="1940652"/>
    <lineage>
        <taxon>Eukaryota</taxon>
        <taxon>Fungi</taxon>
        <taxon>Dikarya</taxon>
        <taxon>Ascomycota</taxon>
        <taxon>Pezizomycotina</taxon>
        <taxon>Lecanoromycetes</taxon>
        <taxon>OSLEUM clade</taxon>
        <taxon>Ostropomycetidae</taxon>
        <taxon>Ostropales</taxon>
        <taxon>Graphidaceae</taxon>
        <taxon>Gomphilloideae</taxon>
        <taxon>Gomphillus</taxon>
    </lineage>
</organism>
<dbReference type="PANTHER" id="PTHR24287:SF1">
    <property type="entry name" value="P450, PUTATIVE (EUROFUNG)-RELATED"/>
    <property type="match status" value="1"/>
</dbReference>
<dbReference type="AlphaFoldDB" id="A0A8H3FDE1"/>
<evidence type="ECO:0000256" key="6">
    <source>
        <dbReference type="ARBA" id="ARBA00023004"/>
    </source>
</evidence>
<evidence type="ECO:0000313" key="9">
    <source>
        <dbReference type="EMBL" id="CAF9920612.1"/>
    </source>
</evidence>
<evidence type="ECO:0000256" key="5">
    <source>
        <dbReference type="ARBA" id="ARBA00023002"/>
    </source>
</evidence>
<dbReference type="InterPro" id="IPR002974">
    <property type="entry name" value="Cyt_P450_E_CYP52_ascomycetes"/>
</dbReference>
<proteinExistence type="inferred from homology"/>
<evidence type="ECO:0000256" key="1">
    <source>
        <dbReference type="ARBA" id="ARBA00001971"/>
    </source>
</evidence>
<dbReference type="EMBL" id="CAJPDQ010000016">
    <property type="protein sequence ID" value="CAF9920612.1"/>
    <property type="molecule type" value="Genomic_DNA"/>
</dbReference>
<keyword evidence="3 8" id="KW-0349">Heme</keyword>
<dbReference type="PRINTS" id="PR01239">
    <property type="entry name" value="EP450IICYP52"/>
</dbReference>
<dbReference type="InterPro" id="IPR036396">
    <property type="entry name" value="Cyt_P450_sf"/>
</dbReference>
<dbReference type="Pfam" id="PF00067">
    <property type="entry name" value="p450"/>
    <property type="match status" value="1"/>
</dbReference>
<keyword evidence="4 8" id="KW-0479">Metal-binding</keyword>
<sequence>MLYLLLGASKAESSGNLLHFFHGLFAEAGAETMEHYLLGLYGIDTKDPDCVDAVLNTRFTDFALGDRQRAFEPLLGDGIFTQDGAAWKKSRDMLRPQFMQTRTKSFPFIQQEVEGLIETLSQVVRKDASIDLQPMFFQLTLDTTLAVLCGRSSINSMTTEHASGFTEAFEYAQSRLMLRSRLGPFYWLANNRRFRESCEIVRSFAEQVVQEALQKHAEYSTNDTSDRYIFLHDLIKTNQDPVVLRDQLINILLAGRDTTACLLSWVFKFLARHQDIQEELRNASLDLESHRAGNLPTVGEIKSMKLLENVLHESLRLYPSVPINIREAVKDTELPRGGGLNNQSPIFIRKGQAVGYSLYSMHRLERFWGADNETFRPSRWEEASIKDCRKAYAPFNAGPRLCPGQEFALLEAGYTVVRILQTFDYMKELENEPKEFKHSITLVVAPQNGCKVRLGTGKSF</sequence>
<dbReference type="PRINTS" id="PR00385">
    <property type="entry name" value="P450"/>
</dbReference>
<dbReference type="PANTHER" id="PTHR24287">
    <property type="entry name" value="P450, PUTATIVE (EUROFUNG)-RELATED"/>
    <property type="match status" value="1"/>
</dbReference>
<evidence type="ECO:0000313" key="10">
    <source>
        <dbReference type="Proteomes" id="UP000664169"/>
    </source>
</evidence>
<dbReference type="PROSITE" id="PS00086">
    <property type="entry name" value="CYTOCHROME_P450"/>
    <property type="match status" value="1"/>
</dbReference>
<dbReference type="GO" id="GO:0005506">
    <property type="term" value="F:iron ion binding"/>
    <property type="evidence" value="ECO:0007669"/>
    <property type="project" value="InterPro"/>
</dbReference>
<dbReference type="CDD" id="cd11063">
    <property type="entry name" value="CYP52"/>
    <property type="match status" value="1"/>
</dbReference>
<dbReference type="Proteomes" id="UP000664169">
    <property type="component" value="Unassembled WGS sequence"/>
</dbReference>
<evidence type="ECO:0000256" key="7">
    <source>
        <dbReference type="ARBA" id="ARBA00023033"/>
    </source>
</evidence>
<dbReference type="InterPro" id="IPR001128">
    <property type="entry name" value="Cyt_P450"/>
</dbReference>
<comment type="cofactor">
    <cofactor evidence="1">
        <name>heme</name>
        <dbReference type="ChEBI" id="CHEBI:30413"/>
    </cofactor>
</comment>
<reference evidence="9" key="1">
    <citation type="submission" date="2021-03" db="EMBL/GenBank/DDBJ databases">
        <authorList>
            <person name="Tagirdzhanova G."/>
        </authorList>
    </citation>
    <scope>NUCLEOTIDE SEQUENCE</scope>
</reference>
<dbReference type="Gene3D" id="1.10.630.10">
    <property type="entry name" value="Cytochrome P450"/>
    <property type="match status" value="1"/>
</dbReference>
<name>A0A8H3FDE1_9LECA</name>
<accession>A0A8H3FDE1</accession>
<dbReference type="GO" id="GO:0020037">
    <property type="term" value="F:heme binding"/>
    <property type="evidence" value="ECO:0007669"/>
    <property type="project" value="InterPro"/>
</dbReference>
<dbReference type="GO" id="GO:0016712">
    <property type="term" value="F:oxidoreductase activity, acting on paired donors, with incorporation or reduction of molecular oxygen, reduced flavin or flavoprotein as one donor, and incorporation of one atom of oxygen"/>
    <property type="evidence" value="ECO:0007669"/>
    <property type="project" value="InterPro"/>
</dbReference>
<keyword evidence="5 8" id="KW-0560">Oxidoreductase</keyword>
<comment type="similarity">
    <text evidence="2 8">Belongs to the cytochrome P450 family.</text>
</comment>
<dbReference type="OrthoDB" id="1470350at2759"/>
<evidence type="ECO:0000256" key="3">
    <source>
        <dbReference type="ARBA" id="ARBA00022617"/>
    </source>
</evidence>
<comment type="caution">
    <text evidence="9">The sequence shown here is derived from an EMBL/GenBank/DDBJ whole genome shotgun (WGS) entry which is preliminary data.</text>
</comment>
<evidence type="ECO:0000256" key="8">
    <source>
        <dbReference type="RuleBase" id="RU000461"/>
    </source>
</evidence>
<keyword evidence="6 8" id="KW-0408">Iron</keyword>
<evidence type="ECO:0008006" key="11">
    <source>
        <dbReference type="Google" id="ProtNLM"/>
    </source>
</evidence>